<feature type="domain" description="G-protein coupled receptors family 1 profile" evidence="11">
    <location>
        <begin position="56"/>
        <end position="321"/>
    </location>
</feature>
<feature type="transmembrane region" description="Helical" evidence="10">
    <location>
        <begin position="215"/>
        <end position="236"/>
    </location>
</feature>
<protein>
    <submittedName>
        <fullName evidence="12">Growth hormone secretagogue receptor type 1</fullName>
    </submittedName>
</protein>
<name>K1QCH9_MAGGI</name>
<evidence type="ECO:0000256" key="7">
    <source>
        <dbReference type="ARBA" id="ARBA00023224"/>
    </source>
</evidence>
<evidence type="ECO:0000256" key="9">
    <source>
        <dbReference type="SAM" id="MobiDB-lite"/>
    </source>
</evidence>
<evidence type="ECO:0000256" key="4">
    <source>
        <dbReference type="ARBA" id="ARBA00023040"/>
    </source>
</evidence>
<dbReference type="Gene3D" id="1.20.1070.10">
    <property type="entry name" value="Rhodopsin 7-helix transmembrane proteins"/>
    <property type="match status" value="1"/>
</dbReference>
<evidence type="ECO:0000313" key="12">
    <source>
        <dbReference type="EMBL" id="EKC19211.1"/>
    </source>
</evidence>
<comment type="subcellular location">
    <subcellularLocation>
        <location evidence="1">Membrane</location>
        <topology evidence="1">Multi-pass membrane protein</topology>
    </subcellularLocation>
</comment>
<dbReference type="PROSITE" id="PS50262">
    <property type="entry name" value="G_PROTEIN_RECEP_F1_2"/>
    <property type="match status" value="1"/>
</dbReference>
<sequence length="375" mass="41921">MNEATTIAVNISGPNTSSSEQNGPPSSWTIYDDALEGLAYVNYVLLPTMLVLGIGGNILTIVVMMSPKFRQLTSRIYLIFLALSDVTLLLTQPFNKMFVIEMIGSDVRALSDVGCKIFFWFFRTGKMTSSWFVVCLCVERFIAVWFPLKAKIISTQKSAALQIFTVYLVIGSFNGAWTKNSRIPADGKCYPDYFDKTNKYDAEEYKAMLTAGSSLYSLVPLCILATITPLIVFKLARHREQRKRLATSTKSDSSQATKTTAMLIGIVVAYFTLVLPITLLHNIAFYLGMKSFGDNPKGFLIFRDVAQILEQINYGINFYLYVLTSTQFREQLKLSVTENRLVRKIRQVTESSSGKTASTRASKDTADNPDVSNKV</sequence>
<dbReference type="CDD" id="cd14978">
    <property type="entry name" value="7tmA_FMRFamide_R-like"/>
    <property type="match status" value="1"/>
</dbReference>
<dbReference type="AlphaFoldDB" id="K1QCH9"/>
<dbReference type="GO" id="GO:0005886">
    <property type="term" value="C:plasma membrane"/>
    <property type="evidence" value="ECO:0007669"/>
    <property type="project" value="TreeGrafter"/>
</dbReference>
<dbReference type="EMBL" id="JH817696">
    <property type="protein sequence ID" value="EKC19211.1"/>
    <property type="molecule type" value="Genomic_DNA"/>
</dbReference>
<feature type="region of interest" description="Disordered" evidence="9">
    <location>
        <begin position="1"/>
        <end position="24"/>
    </location>
</feature>
<feature type="transmembrane region" description="Helical" evidence="10">
    <location>
        <begin position="260"/>
        <end position="287"/>
    </location>
</feature>
<evidence type="ECO:0000259" key="11">
    <source>
        <dbReference type="PROSITE" id="PS50262"/>
    </source>
</evidence>
<feature type="region of interest" description="Disordered" evidence="9">
    <location>
        <begin position="350"/>
        <end position="375"/>
    </location>
</feature>
<dbReference type="InterPro" id="IPR017452">
    <property type="entry name" value="GPCR_Rhodpsn_7TM"/>
</dbReference>
<keyword evidence="4 8" id="KW-0297">G-protein coupled receptor</keyword>
<evidence type="ECO:0000256" key="10">
    <source>
        <dbReference type="SAM" id="Phobius"/>
    </source>
</evidence>
<reference evidence="12" key="1">
    <citation type="journal article" date="2012" name="Nature">
        <title>The oyster genome reveals stress adaptation and complexity of shell formation.</title>
        <authorList>
            <person name="Zhang G."/>
            <person name="Fang X."/>
            <person name="Guo X."/>
            <person name="Li L."/>
            <person name="Luo R."/>
            <person name="Xu F."/>
            <person name="Yang P."/>
            <person name="Zhang L."/>
            <person name="Wang X."/>
            <person name="Qi H."/>
            <person name="Xiong Z."/>
            <person name="Que H."/>
            <person name="Xie Y."/>
            <person name="Holland P.W."/>
            <person name="Paps J."/>
            <person name="Zhu Y."/>
            <person name="Wu F."/>
            <person name="Chen Y."/>
            <person name="Wang J."/>
            <person name="Peng C."/>
            <person name="Meng J."/>
            <person name="Yang L."/>
            <person name="Liu J."/>
            <person name="Wen B."/>
            <person name="Zhang N."/>
            <person name="Huang Z."/>
            <person name="Zhu Q."/>
            <person name="Feng Y."/>
            <person name="Mount A."/>
            <person name="Hedgecock D."/>
            <person name="Xu Z."/>
            <person name="Liu Y."/>
            <person name="Domazet-Loso T."/>
            <person name="Du Y."/>
            <person name="Sun X."/>
            <person name="Zhang S."/>
            <person name="Liu B."/>
            <person name="Cheng P."/>
            <person name="Jiang X."/>
            <person name="Li J."/>
            <person name="Fan D."/>
            <person name="Wang W."/>
            <person name="Fu W."/>
            <person name="Wang T."/>
            <person name="Wang B."/>
            <person name="Zhang J."/>
            <person name="Peng Z."/>
            <person name="Li Y."/>
            <person name="Li N."/>
            <person name="Wang J."/>
            <person name="Chen M."/>
            <person name="He Y."/>
            <person name="Tan F."/>
            <person name="Song X."/>
            <person name="Zheng Q."/>
            <person name="Huang R."/>
            <person name="Yang H."/>
            <person name="Du X."/>
            <person name="Chen L."/>
            <person name="Yang M."/>
            <person name="Gaffney P.M."/>
            <person name="Wang S."/>
            <person name="Luo L."/>
            <person name="She Z."/>
            <person name="Ming Y."/>
            <person name="Huang W."/>
            <person name="Zhang S."/>
            <person name="Huang B."/>
            <person name="Zhang Y."/>
            <person name="Qu T."/>
            <person name="Ni P."/>
            <person name="Miao G."/>
            <person name="Wang J."/>
            <person name="Wang Q."/>
            <person name="Steinberg C.E."/>
            <person name="Wang H."/>
            <person name="Li N."/>
            <person name="Qian L."/>
            <person name="Zhang G."/>
            <person name="Li Y."/>
            <person name="Yang H."/>
            <person name="Liu X."/>
            <person name="Wang J."/>
            <person name="Yin Y."/>
            <person name="Wang J."/>
        </authorList>
    </citation>
    <scope>NUCLEOTIDE SEQUENCE [LARGE SCALE GENOMIC DNA]</scope>
    <source>
        <strain evidence="12">05x7-T-G4-1.051#20</strain>
    </source>
</reference>
<keyword evidence="2 8" id="KW-0812">Transmembrane</keyword>
<evidence type="ECO:0000256" key="6">
    <source>
        <dbReference type="ARBA" id="ARBA00023170"/>
    </source>
</evidence>
<gene>
    <name evidence="12" type="ORF">CGI_10009331</name>
</gene>
<accession>K1QCH9</accession>
<dbReference type="Pfam" id="PF00001">
    <property type="entry name" value="7tm_1"/>
    <property type="match status" value="1"/>
</dbReference>
<dbReference type="OMA" id="FFWFFRT"/>
<feature type="transmembrane region" description="Helical" evidence="10">
    <location>
        <begin position="129"/>
        <end position="148"/>
    </location>
</feature>
<dbReference type="PROSITE" id="PS00237">
    <property type="entry name" value="G_PROTEIN_RECEP_F1_1"/>
    <property type="match status" value="1"/>
</dbReference>
<dbReference type="SUPFAM" id="SSF81321">
    <property type="entry name" value="Family A G protein-coupled receptor-like"/>
    <property type="match status" value="1"/>
</dbReference>
<evidence type="ECO:0000256" key="8">
    <source>
        <dbReference type="RuleBase" id="RU000688"/>
    </source>
</evidence>
<dbReference type="PRINTS" id="PR00237">
    <property type="entry name" value="GPCRRHODOPSN"/>
</dbReference>
<feature type="compositionally biased region" description="Polar residues" evidence="9">
    <location>
        <begin position="350"/>
        <end position="360"/>
    </location>
</feature>
<feature type="transmembrane region" description="Helical" evidence="10">
    <location>
        <begin position="160"/>
        <end position="177"/>
    </location>
</feature>
<dbReference type="PANTHER" id="PTHR24243:SF230">
    <property type="entry name" value="G-PROTEIN COUPLED RECEPTORS FAMILY 1 PROFILE DOMAIN-CONTAINING PROTEIN"/>
    <property type="match status" value="1"/>
</dbReference>
<keyword evidence="3 10" id="KW-1133">Transmembrane helix</keyword>
<evidence type="ECO:0000256" key="3">
    <source>
        <dbReference type="ARBA" id="ARBA00022989"/>
    </source>
</evidence>
<keyword evidence="6 8" id="KW-0675">Receptor</keyword>
<keyword evidence="5 10" id="KW-0472">Membrane</keyword>
<dbReference type="GO" id="GO:0004930">
    <property type="term" value="F:G protein-coupled receptor activity"/>
    <property type="evidence" value="ECO:0007669"/>
    <property type="project" value="UniProtKB-KW"/>
</dbReference>
<dbReference type="InParanoid" id="K1QCH9"/>
<feature type="transmembrane region" description="Helical" evidence="10">
    <location>
        <begin position="40"/>
        <end position="64"/>
    </location>
</feature>
<dbReference type="PANTHER" id="PTHR24243">
    <property type="entry name" value="G-PROTEIN COUPLED RECEPTOR"/>
    <property type="match status" value="1"/>
</dbReference>
<organism evidence="12">
    <name type="scientific">Magallana gigas</name>
    <name type="common">Pacific oyster</name>
    <name type="synonym">Crassostrea gigas</name>
    <dbReference type="NCBI Taxonomy" id="29159"/>
    <lineage>
        <taxon>Eukaryota</taxon>
        <taxon>Metazoa</taxon>
        <taxon>Spiralia</taxon>
        <taxon>Lophotrochozoa</taxon>
        <taxon>Mollusca</taxon>
        <taxon>Bivalvia</taxon>
        <taxon>Autobranchia</taxon>
        <taxon>Pteriomorphia</taxon>
        <taxon>Ostreida</taxon>
        <taxon>Ostreoidea</taxon>
        <taxon>Ostreidae</taxon>
        <taxon>Magallana</taxon>
    </lineage>
</organism>
<dbReference type="OrthoDB" id="10029014at2759"/>
<evidence type="ECO:0000256" key="1">
    <source>
        <dbReference type="ARBA" id="ARBA00004141"/>
    </source>
</evidence>
<feature type="transmembrane region" description="Helical" evidence="10">
    <location>
        <begin position="76"/>
        <end position="94"/>
    </location>
</feature>
<proteinExistence type="inferred from homology"/>
<evidence type="ECO:0000256" key="2">
    <source>
        <dbReference type="ARBA" id="ARBA00022692"/>
    </source>
</evidence>
<dbReference type="HOGENOM" id="CLU_009579_24_7_1"/>
<dbReference type="InterPro" id="IPR000276">
    <property type="entry name" value="GPCR_Rhodpsn"/>
</dbReference>
<comment type="similarity">
    <text evidence="8">Belongs to the G-protein coupled receptor 1 family.</text>
</comment>
<keyword evidence="7 8" id="KW-0807">Transducer</keyword>
<dbReference type="KEGG" id="crg:105341607"/>
<evidence type="ECO:0000256" key="5">
    <source>
        <dbReference type="ARBA" id="ARBA00023136"/>
    </source>
</evidence>